<sequence>MHCSYSSIRPEIELEQSSDTSPNFATDLLKSPRLQYVVKYVIYAPYRPEMFPKKPLILPSAKTLDDFNKFGLSFRYDLDLEPFAVNHPVIGKYVVHDTFYYEVEHTEPGVALYVSQSVVKLLPALSYDFERGKTWFVELEQKFLVYPVQIYYTGVRSRYLETFRFTHVVLREAGILDWWEWQFAQRVVKYKWGSRPRGADDGKKYLVFDDMWMAWIVLSFGCVYTAKYVVQGSYRPETLPKKPLLVVMYPGPSVRSQYLETFRFTHIALREAGIMDWWQWRFGQYEVRRRLGLRQRGVDDGKMFLVFDDMLLAWIVLAIGSGSGSIGFIALNHLTKTNSTIIATAVTSTREIPFP</sequence>
<protein>
    <submittedName>
        <fullName evidence="3 4">Uncharacterized protein</fullName>
    </submittedName>
</protein>
<dbReference type="VEuPathDB" id="VectorBase:CPIJ006863"/>
<keyword evidence="2" id="KW-0472">Membrane</keyword>
<dbReference type="OrthoDB" id="7744623at2759"/>
<evidence type="ECO:0000313" key="5">
    <source>
        <dbReference type="Proteomes" id="UP000002320"/>
    </source>
</evidence>
<keyword evidence="5" id="KW-1185">Reference proteome</keyword>
<dbReference type="EnsemblMetazoa" id="CPIJ006863-RA">
    <property type="protein sequence ID" value="CPIJ006863-PA"/>
    <property type="gene ID" value="CPIJ006863"/>
</dbReference>
<gene>
    <name evidence="4" type="primary">6039239</name>
    <name evidence="3" type="ORF">CpipJ_CPIJ006863</name>
</gene>
<dbReference type="KEGG" id="cqu:CpipJ_CPIJ006863"/>
<evidence type="ECO:0000256" key="2">
    <source>
        <dbReference type="SAM" id="Phobius"/>
    </source>
</evidence>
<dbReference type="VEuPathDB" id="VectorBase:CQUJHB020245"/>
<dbReference type="EMBL" id="DS231961">
    <property type="protein sequence ID" value="EDS29223.1"/>
    <property type="molecule type" value="Genomic_DNA"/>
</dbReference>
<name>B0WJJ6_CULQU</name>
<reference evidence="3" key="1">
    <citation type="submission" date="2007-03" db="EMBL/GenBank/DDBJ databases">
        <title>Annotation of Culex pipiens quinquefasciatus.</title>
        <authorList>
            <consortium name="The Broad Institute Genome Sequencing Platform"/>
            <person name="Atkinson P.W."/>
            <person name="Hemingway J."/>
            <person name="Christensen B.M."/>
            <person name="Higgs S."/>
            <person name="Kodira C."/>
            <person name="Hannick L."/>
            <person name="Megy K."/>
            <person name="O'Leary S."/>
            <person name="Pearson M."/>
            <person name="Haas B.J."/>
            <person name="Mauceli E."/>
            <person name="Wortman J.R."/>
            <person name="Lee N.H."/>
            <person name="Guigo R."/>
            <person name="Stanke M."/>
            <person name="Alvarado L."/>
            <person name="Amedeo P."/>
            <person name="Antoine C.H."/>
            <person name="Arensburger P."/>
            <person name="Bidwell S.L."/>
            <person name="Crawford M."/>
            <person name="Camaro F."/>
            <person name="Devon K."/>
            <person name="Engels R."/>
            <person name="Hammond M."/>
            <person name="Howarth C."/>
            <person name="Koehrsen M."/>
            <person name="Lawson D."/>
            <person name="Montgomery P."/>
            <person name="Nene V."/>
            <person name="Nusbaum C."/>
            <person name="Puiu D."/>
            <person name="Romero-Severson J."/>
            <person name="Severson D.W."/>
            <person name="Shumway M."/>
            <person name="Sisk P."/>
            <person name="Stolte C."/>
            <person name="Zeng Q."/>
            <person name="Eisenstadt E."/>
            <person name="Fraser-Liggett C."/>
            <person name="Strausberg R."/>
            <person name="Galagan J."/>
            <person name="Birren B."/>
            <person name="Collins F.H."/>
        </authorList>
    </citation>
    <scope>NUCLEOTIDE SEQUENCE [LARGE SCALE GENOMIC DNA]</scope>
    <source>
        <strain evidence="3">JHB</strain>
    </source>
</reference>
<dbReference type="InParanoid" id="B0WJJ6"/>
<evidence type="ECO:0000256" key="1">
    <source>
        <dbReference type="SAM" id="MobiDB-lite"/>
    </source>
</evidence>
<keyword evidence="2" id="KW-0812">Transmembrane</keyword>
<feature type="transmembrane region" description="Helical" evidence="2">
    <location>
        <begin position="311"/>
        <end position="331"/>
    </location>
</feature>
<proteinExistence type="predicted"/>
<dbReference type="AlphaFoldDB" id="B0WJJ6"/>
<dbReference type="VEuPathDB" id="VectorBase:CQUJHB020428"/>
<dbReference type="Proteomes" id="UP000002320">
    <property type="component" value="Unassembled WGS sequence"/>
</dbReference>
<dbReference type="HOGENOM" id="CLU_781330_0_0_1"/>
<evidence type="ECO:0000313" key="4">
    <source>
        <dbReference type="EnsemblMetazoa" id="CPIJ006863-PA"/>
    </source>
</evidence>
<organism>
    <name type="scientific">Culex quinquefasciatus</name>
    <name type="common">Southern house mosquito</name>
    <name type="synonym">Culex pungens</name>
    <dbReference type="NCBI Taxonomy" id="7176"/>
    <lineage>
        <taxon>Eukaryota</taxon>
        <taxon>Metazoa</taxon>
        <taxon>Ecdysozoa</taxon>
        <taxon>Arthropoda</taxon>
        <taxon>Hexapoda</taxon>
        <taxon>Insecta</taxon>
        <taxon>Pterygota</taxon>
        <taxon>Neoptera</taxon>
        <taxon>Endopterygota</taxon>
        <taxon>Diptera</taxon>
        <taxon>Nematocera</taxon>
        <taxon>Culicoidea</taxon>
        <taxon>Culicidae</taxon>
        <taxon>Culicinae</taxon>
        <taxon>Culicini</taxon>
        <taxon>Culex</taxon>
        <taxon>Culex</taxon>
    </lineage>
</organism>
<evidence type="ECO:0000313" key="3">
    <source>
        <dbReference type="EMBL" id="EDS29223.1"/>
    </source>
</evidence>
<feature type="region of interest" description="Disordered" evidence="1">
    <location>
        <begin position="1"/>
        <end position="21"/>
    </location>
</feature>
<accession>B0WJJ6</accession>
<keyword evidence="2" id="KW-1133">Transmembrane helix</keyword>
<reference evidence="4" key="2">
    <citation type="submission" date="2021-02" db="UniProtKB">
        <authorList>
            <consortium name="EnsemblMetazoa"/>
        </authorList>
    </citation>
    <scope>IDENTIFICATION</scope>
    <source>
        <strain evidence="4">JHB</strain>
    </source>
</reference>